<accession>A0ABR0AHD2</accession>
<organism evidence="2 3">
    <name type="scientific">Daphnia magna</name>
    <dbReference type="NCBI Taxonomy" id="35525"/>
    <lineage>
        <taxon>Eukaryota</taxon>
        <taxon>Metazoa</taxon>
        <taxon>Ecdysozoa</taxon>
        <taxon>Arthropoda</taxon>
        <taxon>Crustacea</taxon>
        <taxon>Branchiopoda</taxon>
        <taxon>Diplostraca</taxon>
        <taxon>Cladocera</taxon>
        <taxon>Anomopoda</taxon>
        <taxon>Daphniidae</taxon>
        <taxon>Daphnia</taxon>
    </lineage>
</organism>
<gene>
    <name evidence="2" type="ORF">OUZ56_009950</name>
</gene>
<evidence type="ECO:0000256" key="1">
    <source>
        <dbReference type="SAM" id="MobiDB-lite"/>
    </source>
</evidence>
<evidence type="ECO:0000313" key="2">
    <source>
        <dbReference type="EMBL" id="KAK4024529.1"/>
    </source>
</evidence>
<name>A0ABR0AHD2_9CRUS</name>
<protein>
    <submittedName>
        <fullName evidence="2">Uncharacterized protein</fullName>
    </submittedName>
</protein>
<feature type="region of interest" description="Disordered" evidence="1">
    <location>
        <begin position="1"/>
        <end position="22"/>
    </location>
</feature>
<evidence type="ECO:0000313" key="3">
    <source>
        <dbReference type="Proteomes" id="UP001234178"/>
    </source>
</evidence>
<proteinExistence type="predicted"/>
<comment type="caution">
    <text evidence="2">The sequence shown here is derived from an EMBL/GenBank/DDBJ whole genome shotgun (WGS) entry which is preliminary data.</text>
</comment>
<sequence>MTSSGTNRMRLTPRTPDDRLQRPERMGVDGIVLLVLSCLQDARRKKRYRKSFHSHSSQTDGEVFDLLVYPGNRGLNLSEGIFDFHGCQPLSFDFMGYPTDLLVYLFGLVFHLDKRGLQFDYGICYGLGFPQRLVDK</sequence>
<dbReference type="EMBL" id="JAOYFB010000037">
    <property type="protein sequence ID" value="KAK4024529.1"/>
    <property type="molecule type" value="Genomic_DNA"/>
</dbReference>
<reference evidence="2 3" key="1">
    <citation type="journal article" date="2023" name="Nucleic Acids Res.">
        <title>The hologenome of Daphnia magna reveals possible DNA methylation and microbiome-mediated evolution of the host genome.</title>
        <authorList>
            <person name="Chaturvedi A."/>
            <person name="Li X."/>
            <person name="Dhandapani V."/>
            <person name="Marshall H."/>
            <person name="Kissane S."/>
            <person name="Cuenca-Cambronero M."/>
            <person name="Asole G."/>
            <person name="Calvet F."/>
            <person name="Ruiz-Romero M."/>
            <person name="Marangio P."/>
            <person name="Guigo R."/>
            <person name="Rago D."/>
            <person name="Mirbahai L."/>
            <person name="Eastwood N."/>
            <person name="Colbourne J.K."/>
            <person name="Zhou J."/>
            <person name="Mallon E."/>
            <person name="Orsini L."/>
        </authorList>
    </citation>
    <scope>NUCLEOTIDE SEQUENCE [LARGE SCALE GENOMIC DNA]</scope>
    <source>
        <strain evidence="2">LRV0_1</strain>
    </source>
</reference>
<keyword evidence="3" id="KW-1185">Reference proteome</keyword>
<dbReference type="Proteomes" id="UP001234178">
    <property type="component" value="Unassembled WGS sequence"/>
</dbReference>